<sequence length="95" mass="10899">MSKKAKFSLFLIGLLVVLYTLQQFGVLDGVLVYIGALPLWVVLVLAGIIISFWQFLKHSKAEEEEDEEWIEEQGAVYIRRMEAEKEARNKNNNAV</sequence>
<accession>A0ABV9GQ81</accession>
<evidence type="ECO:0000313" key="2">
    <source>
        <dbReference type="EMBL" id="MFC4619083.1"/>
    </source>
</evidence>
<evidence type="ECO:0000313" key="3">
    <source>
        <dbReference type="Proteomes" id="UP001596022"/>
    </source>
</evidence>
<feature type="transmembrane region" description="Helical" evidence="1">
    <location>
        <begin position="32"/>
        <end position="53"/>
    </location>
</feature>
<keyword evidence="1" id="KW-0472">Membrane</keyword>
<dbReference type="EMBL" id="JBHSFW010000005">
    <property type="protein sequence ID" value="MFC4619083.1"/>
    <property type="molecule type" value="Genomic_DNA"/>
</dbReference>
<dbReference type="InterPro" id="IPR025428">
    <property type="entry name" value="Spore_YhaL"/>
</dbReference>
<gene>
    <name evidence="2" type="ORF">ACFO4N_10195</name>
</gene>
<organism evidence="2 3">
    <name type="scientific">Camelliibacillus cellulosilyticus</name>
    <dbReference type="NCBI Taxonomy" id="2174486"/>
    <lineage>
        <taxon>Bacteria</taxon>
        <taxon>Bacillati</taxon>
        <taxon>Bacillota</taxon>
        <taxon>Bacilli</taxon>
        <taxon>Bacillales</taxon>
        <taxon>Sporolactobacillaceae</taxon>
        <taxon>Camelliibacillus</taxon>
    </lineage>
</organism>
<reference evidence="3" key="1">
    <citation type="journal article" date="2019" name="Int. J. Syst. Evol. Microbiol.">
        <title>The Global Catalogue of Microorganisms (GCM) 10K type strain sequencing project: providing services to taxonomists for standard genome sequencing and annotation.</title>
        <authorList>
            <consortium name="The Broad Institute Genomics Platform"/>
            <consortium name="The Broad Institute Genome Sequencing Center for Infectious Disease"/>
            <person name="Wu L."/>
            <person name="Ma J."/>
        </authorList>
    </citation>
    <scope>NUCLEOTIDE SEQUENCE [LARGE SCALE GENOMIC DNA]</scope>
    <source>
        <strain evidence="3">CGMCC 1.16306</strain>
    </source>
</reference>
<proteinExistence type="predicted"/>
<dbReference type="RefSeq" id="WP_376846182.1">
    <property type="nucleotide sequence ID" value="NZ_JBHSFW010000005.1"/>
</dbReference>
<dbReference type="Pfam" id="PF14147">
    <property type="entry name" value="Spore_YhaL"/>
    <property type="match status" value="1"/>
</dbReference>
<comment type="caution">
    <text evidence="2">The sequence shown here is derived from an EMBL/GenBank/DDBJ whole genome shotgun (WGS) entry which is preliminary data.</text>
</comment>
<keyword evidence="1" id="KW-0812">Transmembrane</keyword>
<evidence type="ECO:0000256" key="1">
    <source>
        <dbReference type="SAM" id="Phobius"/>
    </source>
</evidence>
<keyword evidence="1" id="KW-1133">Transmembrane helix</keyword>
<keyword evidence="3" id="KW-1185">Reference proteome</keyword>
<name>A0ABV9GQ81_9BACL</name>
<dbReference type="Proteomes" id="UP001596022">
    <property type="component" value="Unassembled WGS sequence"/>
</dbReference>
<protein>
    <submittedName>
        <fullName evidence="2">Sporulation YhaL family protein</fullName>
    </submittedName>
</protein>